<evidence type="ECO:0000259" key="1">
    <source>
        <dbReference type="Pfam" id="PF07859"/>
    </source>
</evidence>
<dbReference type="InterPro" id="IPR050466">
    <property type="entry name" value="Carboxylest/Gibb_receptor"/>
</dbReference>
<accession>A0A6G1ICP4</accession>
<evidence type="ECO:0000313" key="2">
    <source>
        <dbReference type="EMBL" id="KAF2675984.1"/>
    </source>
</evidence>
<dbReference type="AlphaFoldDB" id="A0A6G1ICP4"/>
<dbReference type="InterPro" id="IPR029058">
    <property type="entry name" value="AB_hydrolase_fold"/>
</dbReference>
<dbReference type="PANTHER" id="PTHR23024:SF643">
    <property type="entry name" value="AB HYDROLASE SUPERFAMILY PROTEIN B1A11.02"/>
    <property type="match status" value="1"/>
</dbReference>
<dbReference type="SUPFAM" id="SSF53474">
    <property type="entry name" value="alpha/beta-Hydrolases"/>
    <property type="match status" value="1"/>
</dbReference>
<dbReference type="GO" id="GO:0016787">
    <property type="term" value="F:hydrolase activity"/>
    <property type="evidence" value="ECO:0007669"/>
    <property type="project" value="UniProtKB-KW"/>
</dbReference>
<dbReference type="OrthoDB" id="408631at2759"/>
<name>A0A6G1ICP4_9PLEO</name>
<dbReference type="Gene3D" id="3.40.50.1820">
    <property type="entry name" value="alpha/beta hydrolase"/>
    <property type="match status" value="1"/>
</dbReference>
<organism evidence="2 3">
    <name type="scientific">Lentithecium fluviatile CBS 122367</name>
    <dbReference type="NCBI Taxonomy" id="1168545"/>
    <lineage>
        <taxon>Eukaryota</taxon>
        <taxon>Fungi</taxon>
        <taxon>Dikarya</taxon>
        <taxon>Ascomycota</taxon>
        <taxon>Pezizomycotina</taxon>
        <taxon>Dothideomycetes</taxon>
        <taxon>Pleosporomycetidae</taxon>
        <taxon>Pleosporales</taxon>
        <taxon>Massarineae</taxon>
        <taxon>Lentitheciaceae</taxon>
        <taxon>Lentithecium</taxon>
    </lineage>
</organism>
<protein>
    <submittedName>
        <fullName evidence="2">Alpha/beta-hydrolase</fullName>
    </submittedName>
</protein>
<dbReference type="Proteomes" id="UP000799291">
    <property type="component" value="Unassembled WGS sequence"/>
</dbReference>
<keyword evidence="3" id="KW-1185">Reference proteome</keyword>
<dbReference type="EMBL" id="MU005642">
    <property type="protein sequence ID" value="KAF2675984.1"/>
    <property type="molecule type" value="Genomic_DNA"/>
</dbReference>
<gene>
    <name evidence="2" type="ORF">K458DRAFT_482062</name>
</gene>
<keyword evidence="2" id="KW-0378">Hydrolase</keyword>
<reference evidence="2" key="1">
    <citation type="journal article" date="2020" name="Stud. Mycol.">
        <title>101 Dothideomycetes genomes: a test case for predicting lifestyles and emergence of pathogens.</title>
        <authorList>
            <person name="Haridas S."/>
            <person name="Albert R."/>
            <person name="Binder M."/>
            <person name="Bloem J."/>
            <person name="Labutti K."/>
            <person name="Salamov A."/>
            <person name="Andreopoulos B."/>
            <person name="Baker S."/>
            <person name="Barry K."/>
            <person name="Bills G."/>
            <person name="Bluhm B."/>
            <person name="Cannon C."/>
            <person name="Castanera R."/>
            <person name="Culley D."/>
            <person name="Daum C."/>
            <person name="Ezra D."/>
            <person name="Gonzalez J."/>
            <person name="Henrissat B."/>
            <person name="Kuo A."/>
            <person name="Liang C."/>
            <person name="Lipzen A."/>
            <person name="Lutzoni F."/>
            <person name="Magnuson J."/>
            <person name="Mondo S."/>
            <person name="Nolan M."/>
            <person name="Ohm R."/>
            <person name="Pangilinan J."/>
            <person name="Park H.-J."/>
            <person name="Ramirez L."/>
            <person name="Alfaro M."/>
            <person name="Sun H."/>
            <person name="Tritt A."/>
            <person name="Yoshinaga Y."/>
            <person name="Zwiers L.-H."/>
            <person name="Turgeon B."/>
            <person name="Goodwin S."/>
            <person name="Spatafora J."/>
            <person name="Crous P."/>
            <person name="Grigoriev I."/>
        </authorList>
    </citation>
    <scope>NUCLEOTIDE SEQUENCE</scope>
    <source>
        <strain evidence="2">CBS 122367</strain>
    </source>
</reference>
<sequence length="282" mass="31299">MVQVGAFKLADLSGVSKRDIQIPTRDGESIRAALYHPESGPEGPLLVYFHGGGFVLGFAEMYEAGFEVLTKELGFTVVSVDYRMAPEHTFPTAAHDSIDTIHWLGADLSKGFLVSGDSSGANLAAVVAHEAVDSGLSPPITGVFLRIPLLVHPDAVPEQYRPYYNSWEEYKDGLILDQKASRWFNDQYKSDPTSGLFSPLIWPSGHNNHPPTYFQLCGMDPLRDDGLIYEYVLREEYGVPTKMDVYAGMPHGGTDFYQMLPVHGKSMKDMKAGIEWILKQRP</sequence>
<dbReference type="Pfam" id="PF07859">
    <property type="entry name" value="Abhydrolase_3"/>
    <property type="match status" value="1"/>
</dbReference>
<dbReference type="InterPro" id="IPR013094">
    <property type="entry name" value="AB_hydrolase_3"/>
</dbReference>
<proteinExistence type="predicted"/>
<dbReference type="PANTHER" id="PTHR23024">
    <property type="entry name" value="ARYLACETAMIDE DEACETYLASE"/>
    <property type="match status" value="1"/>
</dbReference>
<evidence type="ECO:0000313" key="3">
    <source>
        <dbReference type="Proteomes" id="UP000799291"/>
    </source>
</evidence>
<feature type="domain" description="Alpha/beta hydrolase fold-3" evidence="1">
    <location>
        <begin position="46"/>
        <end position="252"/>
    </location>
</feature>